<dbReference type="AlphaFoldDB" id="A0A6V8NTF0"/>
<proteinExistence type="predicted"/>
<name>A0A6V8NTF0_9ACTN</name>
<accession>A0A6V8NTF0</accession>
<dbReference type="Proteomes" id="UP000585609">
    <property type="component" value="Unassembled WGS sequence"/>
</dbReference>
<dbReference type="EMBL" id="BLRW01000141">
    <property type="protein sequence ID" value="GFP23585.1"/>
    <property type="molecule type" value="Genomic_DNA"/>
</dbReference>
<comment type="caution">
    <text evidence="1">The sequence shown here is derived from an EMBL/GenBank/DDBJ whole genome shotgun (WGS) entry which is preliminary data.</text>
</comment>
<evidence type="ECO:0000313" key="1">
    <source>
        <dbReference type="EMBL" id="GFP23585.1"/>
    </source>
</evidence>
<gene>
    <name evidence="1" type="ORF">HKBW3S09_01050</name>
</gene>
<sequence>MNTKELIQKLFQSLLGIGLLSHVKRSGWKRYDYLVSIPLRYQSPFSLPEML</sequence>
<organism evidence="1 2">
    <name type="scientific">Candidatus Hakubella thermalkaliphila</name>
    <dbReference type="NCBI Taxonomy" id="2754717"/>
    <lineage>
        <taxon>Bacteria</taxon>
        <taxon>Bacillati</taxon>
        <taxon>Actinomycetota</taxon>
        <taxon>Actinomycetota incertae sedis</taxon>
        <taxon>Candidatus Hakubellales</taxon>
        <taxon>Candidatus Hakubellaceae</taxon>
        <taxon>Candidatus Hakubella</taxon>
    </lineage>
</organism>
<evidence type="ECO:0000313" key="2">
    <source>
        <dbReference type="Proteomes" id="UP000585609"/>
    </source>
</evidence>
<protein>
    <submittedName>
        <fullName evidence="1">Uncharacterized protein</fullName>
    </submittedName>
</protein>
<reference evidence="1 2" key="1">
    <citation type="journal article" date="2020" name="Front. Microbiol.">
        <title>Single-cell genomics of novel Actinobacteria with the Wood-Ljungdahl pathway discovered in a serpentinizing system.</title>
        <authorList>
            <person name="Merino N."/>
            <person name="Kawai M."/>
            <person name="Boyd E.S."/>
            <person name="Colman D.R."/>
            <person name="McGlynn S.E."/>
            <person name="Nealson K.H."/>
            <person name="Kurokawa K."/>
            <person name="Hongoh Y."/>
        </authorList>
    </citation>
    <scope>NUCLEOTIDE SEQUENCE [LARGE SCALE GENOMIC DNA]</scope>
    <source>
        <strain evidence="1 2">S09_30</strain>
    </source>
</reference>